<sequence>MAPCRGEAGTSATEPPPVPVVRSRRSAAVGFGLKGIIAYLPRE</sequence>
<dbReference type="KEGG" id="hvo:HVO_B0307"/>
<evidence type="ECO:0000313" key="1">
    <source>
        <dbReference type="EMBL" id="ADE01417.1"/>
    </source>
</evidence>
<dbReference type="EMBL" id="CP001953">
    <property type="protein sequence ID" value="ADE01417.1"/>
    <property type="molecule type" value="Genomic_DNA"/>
</dbReference>
<evidence type="ECO:0000313" key="2">
    <source>
        <dbReference type="Proteomes" id="UP000008243"/>
    </source>
</evidence>
<dbReference type="EnsemblBacteria" id="ADE01417">
    <property type="protein sequence ID" value="ADE01417"/>
    <property type="gene ID" value="HVO_B0307"/>
</dbReference>
<organism evidence="1 2">
    <name type="scientific">Haloferax volcanii (strain ATCC 29605 / DSM 3757 / JCM 8879 / NBRC 14742 / NCIMB 2012 / VKM B-1768 / DS2)</name>
    <name type="common">Halobacterium volcanii</name>
    <dbReference type="NCBI Taxonomy" id="309800"/>
    <lineage>
        <taxon>Archaea</taxon>
        <taxon>Methanobacteriati</taxon>
        <taxon>Methanobacteriota</taxon>
        <taxon>Stenosarchaea group</taxon>
        <taxon>Halobacteria</taxon>
        <taxon>Halobacteriales</taxon>
        <taxon>Haloferacaceae</taxon>
        <taxon>Haloferax</taxon>
    </lineage>
</organism>
<protein>
    <submittedName>
        <fullName evidence="1">Uncharacterized protein</fullName>
    </submittedName>
</protein>
<keyword evidence="1" id="KW-0614">Plasmid</keyword>
<accession>D4GPV4</accession>
<name>D4GPV4_HALVD</name>
<reference evidence="1 2" key="1">
    <citation type="journal article" date="2010" name="PLoS ONE">
        <title>The complete genome sequence of Haloferax volcanii DS2, a model archaeon.</title>
        <authorList>
            <person name="Hartman A.L."/>
            <person name="Norais C."/>
            <person name="Badger J.H."/>
            <person name="Delmas S."/>
            <person name="Haldenby S."/>
            <person name="Madupu R."/>
            <person name="Robinson J."/>
            <person name="Khouri H."/>
            <person name="Ren Q."/>
            <person name="Lowe T.M."/>
            <person name="Maupin-Furlow J."/>
            <person name="Pohlschroder M."/>
            <person name="Daniels C."/>
            <person name="Pfeiffer F."/>
            <person name="Allers T."/>
            <person name="Eisen J.A."/>
        </authorList>
    </citation>
    <scope>NUCLEOTIDE SEQUENCE [LARGE SCALE GENOMIC DNA]</scope>
    <source>
        <strain evidence="2">ATCC 29605 / DSM 3757 / JCM 8879 / NBRC 14742 / NCIMB 2012 / VKM B-1768 / DS2</strain>
    </source>
</reference>
<dbReference type="Proteomes" id="UP000008243">
    <property type="component" value="Plasmid pHV3"/>
</dbReference>
<dbReference type="HOGENOM" id="CLU_3227747_0_0_2"/>
<geneLocation type="plasmid" evidence="1 2">
    <name>pHV3</name>
</geneLocation>
<proteinExistence type="predicted"/>
<dbReference type="AlphaFoldDB" id="D4GPV4"/>
<keyword evidence="2" id="KW-1185">Reference proteome</keyword>
<gene>
    <name evidence="1" type="ordered locus">HVO_B0307</name>
</gene>